<protein>
    <submittedName>
        <fullName evidence="1">Uncharacterized protein</fullName>
    </submittedName>
</protein>
<proteinExistence type="predicted"/>
<comment type="caution">
    <text evidence="1">The sequence shown here is derived from an EMBL/GenBank/DDBJ whole genome shotgun (WGS) entry which is preliminary data.</text>
</comment>
<accession>A0A8T3BLP9</accession>
<evidence type="ECO:0000313" key="1">
    <source>
        <dbReference type="EMBL" id="KAI0514098.1"/>
    </source>
</evidence>
<dbReference type="Proteomes" id="UP000829196">
    <property type="component" value="Unassembled WGS sequence"/>
</dbReference>
<gene>
    <name evidence="1" type="ORF">KFK09_010132</name>
</gene>
<name>A0A8T3BLP9_DENNO</name>
<sequence length="69" mass="8095">MRIVCNLHDELLSYSLKSPFHRDYCHESNVMIQEELHVKVRGQFIHKSPLVYLTSLTSSFLTITRTLMS</sequence>
<evidence type="ECO:0000313" key="2">
    <source>
        <dbReference type="Proteomes" id="UP000829196"/>
    </source>
</evidence>
<organism evidence="1 2">
    <name type="scientific">Dendrobium nobile</name>
    <name type="common">Orchid</name>
    <dbReference type="NCBI Taxonomy" id="94219"/>
    <lineage>
        <taxon>Eukaryota</taxon>
        <taxon>Viridiplantae</taxon>
        <taxon>Streptophyta</taxon>
        <taxon>Embryophyta</taxon>
        <taxon>Tracheophyta</taxon>
        <taxon>Spermatophyta</taxon>
        <taxon>Magnoliopsida</taxon>
        <taxon>Liliopsida</taxon>
        <taxon>Asparagales</taxon>
        <taxon>Orchidaceae</taxon>
        <taxon>Epidendroideae</taxon>
        <taxon>Malaxideae</taxon>
        <taxon>Dendrobiinae</taxon>
        <taxon>Dendrobium</taxon>
    </lineage>
</organism>
<keyword evidence="2" id="KW-1185">Reference proteome</keyword>
<reference evidence="1" key="1">
    <citation type="journal article" date="2022" name="Front. Genet.">
        <title>Chromosome-Scale Assembly of the Dendrobium nobile Genome Provides Insights Into the Molecular Mechanism of the Biosynthesis of the Medicinal Active Ingredient of Dendrobium.</title>
        <authorList>
            <person name="Xu Q."/>
            <person name="Niu S.-C."/>
            <person name="Li K.-L."/>
            <person name="Zheng P.-J."/>
            <person name="Zhang X.-J."/>
            <person name="Jia Y."/>
            <person name="Liu Y."/>
            <person name="Niu Y.-X."/>
            <person name="Yu L.-H."/>
            <person name="Chen D.-F."/>
            <person name="Zhang G.-Q."/>
        </authorList>
    </citation>
    <scope>NUCLEOTIDE SEQUENCE</scope>
    <source>
        <tissue evidence="1">Leaf</tissue>
    </source>
</reference>
<dbReference type="EMBL" id="JAGYWB010000008">
    <property type="protein sequence ID" value="KAI0514098.1"/>
    <property type="molecule type" value="Genomic_DNA"/>
</dbReference>
<dbReference type="AlphaFoldDB" id="A0A8T3BLP9"/>